<dbReference type="Gene3D" id="3.40.50.720">
    <property type="entry name" value="NAD(P)-binding Rossmann-like Domain"/>
    <property type="match status" value="1"/>
</dbReference>
<dbReference type="STRING" id="745531.A0A0C3SBG1"/>
<keyword evidence="5" id="KW-1185">Reference proteome</keyword>
<dbReference type="GO" id="GO:0005634">
    <property type="term" value="C:nucleus"/>
    <property type="evidence" value="ECO:0007669"/>
    <property type="project" value="TreeGrafter"/>
</dbReference>
<dbReference type="InterPro" id="IPR008030">
    <property type="entry name" value="NmrA-like"/>
</dbReference>
<keyword evidence="2" id="KW-0521">NADP</keyword>
<evidence type="ECO:0000256" key="1">
    <source>
        <dbReference type="ARBA" id="ARBA00006328"/>
    </source>
</evidence>
<gene>
    <name evidence="4" type="ORF">PHLGIDRAFT_22530</name>
</gene>
<comment type="similarity">
    <text evidence="1">Belongs to the NmrA-type oxidoreductase family.</text>
</comment>
<dbReference type="PANTHER" id="PTHR42748">
    <property type="entry name" value="NITROGEN METABOLITE REPRESSION PROTEIN NMRA FAMILY MEMBER"/>
    <property type="match status" value="1"/>
</dbReference>
<dbReference type="CDD" id="cd05251">
    <property type="entry name" value="NmrA_like_SDR_a"/>
    <property type="match status" value="1"/>
</dbReference>
<protein>
    <recommendedName>
        <fullName evidence="3">NmrA-like domain-containing protein</fullName>
    </recommendedName>
</protein>
<reference evidence="4 5" key="1">
    <citation type="journal article" date="2014" name="PLoS Genet.">
        <title>Analysis of the Phlebiopsis gigantea genome, transcriptome and secretome provides insight into its pioneer colonization strategies of wood.</title>
        <authorList>
            <person name="Hori C."/>
            <person name="Ishida T."/>
            <person name="Igarashi K."/>
            <person name="Samejima M."/>
            <person name="Suzuki H."/>
            <person name="Master E."/>
            <person name="Ferreira P."/>
            <person name="Ruiz-Duenas F.J."/>
            <person name="Held B."/>
            <person name="Canessa P."/>
            <person name="Larrondo L.F."/>
            <person name="Schmoll M."/>
            <person name="Druzhinina I.S."/>
            <person name="Kubicek C.P."/>
            <person name="Gaskell J.A."/>
            <person name="Kersten P."/>
            <person name="St John F."/>
            <person name="Glasner J."/>
            <person name="Sabat G."/>
            <person name="Splinter BonDurant S."/>
            <person name="Syed K."/>
            <person name="Yadav J."/>
            <person name="Mgbeahuruike A.C."/>
            <person name="Kovalchuk A."/>
            <person name="Asiegbu F.O."/>
            <person name="Lackner G."/>
            <person name="Hoffmeister D."/>
            <person name="Rencoret J."/>
            <person name="Gutierrez A."/>
            <person name="Sun H."/>
            <person name="Lindquist E."/>
            <person name="Barry K."/>
            <person name="Riley R."/>
            <person name="Grigoriev I.V."/>
            <person name="Henrissat B."/>
            <person name="Kues U."/>
            <person name="Berka R.M."/>
            <person name="Martinez A.T."/>
            <person name="Covert S.F."/>
            <person name="Blanchette R.A."/>
            <person name="Cullen D."/>
        </authorList>
    </citation>
    <scope>NUCLEOTIDE SEQUENCE [LARGE SCALE GENOMIC DNA]</scope>
    <source>
        <strain evidence="4 5">11061_1 CR5-6</strain>
    </source>
</reference>
<organism evidence="4 5">
    <name type="scientific">Phlebiopsis gigantea (strain 11061_1 CR5-6)</name>
    <name type="common">White-rot fungus</name>
    <name type="synonym">Peniophora gigantea</name>
    <dbReference type="NCBI Taxonomy" id="745531"/>
    <lineage>
        <taxon>Eukaryota</taxon>
        <taxon>Fungi</taxon>
        <taxon>Dikarya</taxon>
        <taxon>Basidiomycota</taxon>
        <taxon>Agaricomycotina</taxon>
        <taxon>Agaricomycetes</taxon>
        <taxon>Polyporales</taxon>
        <taxon>Phanerochaetaceae</taxon>
        <taxon>Phlebiopsis</taxon>
    </lineage>
</organism>
<accession>A0A0C3SBG1</accession>
<evidence type="ECO:0000259" key="3">
    <source>
        <dbReference type="Pfam" id="PF05368"/>
    </source>
</evidence>
<evidence type="ECO:0000313" key="4">
    <source>
        <dbReference type="EMBL" id="KIP10002.1"/>
    </source>
</evidence>
<name>A0A0C3SBG1_PHLG1</name>
<dbReference type="OrthoDB" id="300709at2759"/>
<dbReference type="InterPro" id="IPR051164">
    <property type="entry name" value="NmrA-like_oxidored"/>
</dbReference>
<dbReference type="HOGENOM" id="CLU_007383_8_0_1"/>
<dbReference type="Proteomes" id="UP000053257">
    <property type="component" value="Unassembled WGS sequence"/>
</dbReference>
<proteinExistence type="inferred from homology"/>
<feature type="domain" description="NmrA-like" evidence="3">
    <location>
        <begin position="3"/>
        <end position="268"/>
    </location>
</feature>
<dbReference type="EMBL" id="KN840459">
    <property type="protein sequence ID" value="KIP10002.1"/>
    <property type="molecule type" value="Genomic_DNA"/>
</dbReference>
<dbReference type="PANTHER" id="PTHR42748:SF14">
    <property type="entry name" value="SNOAL-LIKE DOMAIN-CONTAINING PROTEIN"/>
    <property type="match status" value="1"/>
</dbReference>
<dbReference type="InterPro" id="IPR036291">
    <property type="entry name" value="NAD(P)-bd_dom_sf"/>
</dbReference>
<dbReference type="AlphaFoldDB" id="A0A0C3SBG1"/>
<sequence length="361" mass="39990">MSTKLILVIGATGAQGIAVINALLAPSADGLPSPYTIRALTRDPESRRSKELAAKGVETVKGSFDNLTDVQNALQGVYGAWVNTDSFTVGEQKEIFLGMRIFELAKQVKTVRHWIWSGLDYVDKLSGYNPKYSAEHYNAKGRVSDWLKAQPSIVSDDDMSWSVVTTGPYLDMLNSPVQGPITRRADGTYVFAAPLGNGRAPYISLRDIGFFARYSFDNRAAVSGENLAIVTEMVGRKELVAAFTKVTGKKAVTVDLTVEEWFEFLTNVDAPVANERPHGDGSTTFRENFTRFWHLYRDEIIQRDVAWNRKVNPNGDTLESWMRDNNYTGDVLQLTPVLKNQEDGKGIGLNLERIAATLGKA</sequence>
<dbReference type="SUPFAM" id="SSF51735">
    <property type="entry name" value="NAD(P)-binding Rossmann-fold domains"/>
    <property type="match status" value="1"/>
</dbReference>
<evidence type="ECO:0000313" key="5">
    <source>
        <dbReference type="Proteomes" id="UP000053257"/>
    </source>
</evidence>
<evidence type="ECO:0000256" key="2">
    <source>
        <dbReference type="ARBA" id="ARBA00022857"/>
    </source>
</evidence>
<dbReference type="Pfam" id="PF05368">
    <property type="entry name" value="NmrA"/>
    <property type="match status" value="1"/>
</dbReference>
<dbReference type="Gene3D" id="3.90.25.10">
    <property type="entry name" value="UDP-galactose 4-epimerase, domain 1"/>
    <property type="match status" value="1"/>
</dbReference>